<dbReference type="RefSeq" id="WP_169297680.1">
    <property type="nucleotide sequence ID" value="NZ_JABBNI010000017.1"/>
</dbReference>
<reference evidence="3 4" key="2">
    <citation type="submission" date="2020-06" db="EMBL/GenBank/DDBJ databases">
        <title>Complete Genome Sequence of Clostridium muelleri sp. nov. P21T, an Acid-Alcohol Producing Acetogen Isolated from Old Hay.</title>
        <authorList>
            <person name="Duncan K.E."/>
            <person name="Tanner R.S."/>
        </authorList>
    </citation>
    <scope>NUCLEOTIDE SEQUENCE [LARGE SCALE GENOMIC DNA]</scope>
    <source>
        <strain evidence="3 4">P21</strain>
    </source>
</reference>
<comment type="caution">
    <text evidence="3">The sequence shown here is derived from an EMBL/GenBank/DDBJ whole genome shotgun (WGS) entry which is preliminary data.</text>
</comment>
<dbReference type="Proteomes" id="UP000537131">
    <property type="component" value="Unassembled WGS sequence"/>
</dbReference>
<dbReference type="AlphaFoldDB" id="A0A7Y0EGQ7"/>
<feature type="coiled-coil region" evidence="2">
    <location>
        <begin position="70"/>
        <end position="97"/>
    </location>
</feature>
<evidence type="ECO:0000313" key="3">
    <source>
        <dbReference type="EMBL" id="NMM63081.1"/>
    </source>
</evidence>
<name>A0A7Y0EGQ7_9CLOT</name>
<feature type="coiled-coil region" evidence="2">
    <location>
        <begin position="359"/>
        <end position="391"/>
    </location>
</feature>
<organism evidence="3 4">
    <name type="scientific">Clostridium muellerianum</name>
    <dbReference type="NCBI Taxonomy" id="2716538"/>
    <lineage>
        <taxon>Bacteria</taxon>
        <taxon>Bacillati</taxon>
        <taxon>Bacillota</taxon>
        <taxon>Clostridia</taxon>
        <taxon>Eubacteriales</taxon>
        <taxon>Clostridiaceae</taxon>
        <taxon>Clostridium</taxon>
    </lineage>
</organism>
<protein>
    <submittedName>
        <fullName evidence="3">DUF2325 domain-containing protein</fullName>
    </submittedName>
</protein>
<gene>
    <name evidence="3" type="ORF">HBE96_10290</name>
</gene>
<keyword evidence="2" id="KW-0175">Coiled coil</keyword>
<keyword evidence="4" id="KW-1185">Reference proteome</keyword>
<proteinExistence type="inferred from homology"/>
<evidence type="ECO:0000256" key="1">
    <source>
        <dbReference type="ARBA" id="ARBA00007189"/>
    </source>
</evidence>
<dbReference type="InterPro" id="IPR016772">
    <property type="entry name" value="UCP020408"/>
</dbReference>
<comment type="similarity">
    <text evidence="1">Belongs to the UPF0751 family.</text>
</comment>
<evidence type="ECO:0000313" key="4">
    <source>
        <dbReference type="Proteomes" id="UP000537131"/>
    </source>
</evidence>
<evidence type="ECO:0000256" key="2">
    <source>
        <dbReference type="SAM" id="Coils"/>
    </source>
</evidence>
<dbReference type="EMBL" id="JABBNI010000017">
    <property type="protein sequence ID" value="NMM63081.1"/>
    <property type="molecule type" value="Genomic_DNA"/>
</dbReference>
<reference evidence="3 4" key="1">
    <citation type="submission" date="2020-04" db="EMBL/GenBank/DDBJ databases">
        <authorList>
            <person name="Doyle D.A."/>
        </authorList>
    </citation>
    <scope>NUCLEOTIDE SEQUENCE [LARGE SCALE GENOMIC DNA]</scope>
    <source>
        <strain evidence="3 4">P21</strain>
    </source>
</reference>
<sequence length="495" mass="57746">MMNVQVLYRAYCNDTANALLKKMNLLSQFKELEKEVRESCIDKEECTCMETPEMPKPDPAEIIKILISNMKRYCKKYANVEKNLKEAKIKIADLKRKNYMLSVDNRNKDMKIKELENSIVLNNDQIELVNGKVLEANRKLEEFKSMEKSFSILSSNNLKLRQENQKLLKNRKELLSRIANSKVFYEDEIRKSEKLNNQLKGVSLELLSFKKKCSELEQAVKFSEEAAKFHAGNFIYDLRKNISINNLKEYSDLPDLYSEYVNLEEKLKSLADSENIELWKELESLTENEEENTAEIVYGFVVMDNDKYCFKTTCGKLYPVEGAVEIMYNLCPGKASIENDMAAILEIYYTDQDKQNSEIGTAKKEIKSLNVEKQEERKKKEKEMLEVIRRINLSGLKILIVGSRNKMLYREMLRNFGCKVYWHDPFEESSERLKTKFEKCDVVILCARHISHDVHFDINSKEAKVGVLNRDNRETLFGLVRYMAIKMGLIETGIL</sequence>
<dbReference type="Pfam" id="PF10087">
    <property type="entry name" value="DUF2325"/>
    <property type="match status" value="1"/>
</dbReference>
<accession>A0A7Y0EGQ7</accession>